<dbReference type="InterPro" id="IPR018247">
    <property type="entry name" value="EF_Hand_1_Ca_BS"/>
</dbReference>
<keyword evidence="2" id="KW-1185">Reference proteome</keyword>
<proteinExistence type="predicted"/>
<accession>W7IRQ8</accession>
<reference evidence="1 2" key="1">
    <citation type="journal article" date="2014" name="Genome Announc.">
        <title>Draft Genome Sequence of the Antitrypanosomally Active Sponge-Associated Bacterium Actinokineospora sp. Strain EG49.</title>
        <authorList>
            <person name="Harjes J."/>
            <person name="Ryu T."/>
            <person name="Abdelmohsen U.R."/>
            <person name="Moitinho-Silva L."/>
            <person name="Horn H."/>
            <person name="Ravasi T."/>
            <person name="Hentschel U."/>
        </authorList>
    </citation>
    <scope>NUCLEOTIDE SEQUENCE [LARGE SCALE GENOMIC DNA]</scope>
    <source>
        <strain evidence="1 2">EG49</strain>
    </source>
</reference>
<dbReference type="InterPro" id="IPR011992">
    <property type="entry name" value="EF-hand-dom_pair"/>
</dbReference>
<name>W7IRQ8_9PSEU</name>
<dbReference type="eggNOG" id="COG5126">
    <property type="taxonomic scope" value="Bacteria"/>
</dbReference>
<evidence type="ECO:0000313" key="1">
    <source>
        <dbReference type="EMBL" id="EWC59407.1"/>
    </source>
</evidence>
<protein>
    <recommendedName>
        <fullName evidence="3">EF-hand domain-containing protein</fullName>
    </recommendedName>
</protein>
<gene>
    <name evidence="1" type="ORF">UO65_5353</name>
</gene>
<sequence>MNRCHRPSPALVDTLDEDGDGSISKPEFIHHWVEFWVGDDADAPGTHLFGEV</sequence>
<dbReference type="PROSITE" id="PS00018">
    <property type="entry name" value="EF_HAND_1"/>
    <property type="match status" value="1"/>
</dbReference>
<dbReference type="EMBL" id="AYXG01000206">
    <property type="protein sequence ID" value="EWC59407.1"/>
    <property type="molecule type" value="Genomic_DNA"/>
</dbReference>
<evidence type="ECO:0008006" key="3">
    <source>
        <dbReference type="Google" id="ProtNLM"/>
    </source>
</evidence>
<evidence type="ECO:0000313" key="2">
    <source>
        <dbReference type="Proteomes" id="UP000019277"/>
    </source>
</evidence>
<dbReference type="Gene3D" id="1.10.238.10">
    <property type="entry name" value="EF-hand"/>
    <property type="match status" value="1"/>
</dbReference>
<dbReference type="Proteomes" id="UP000019277">
    <property type="component" value="Unassembled WGS sequence"/>
</dbReference>
<comment type="caution">
    <text evidence="1">The sequence shown here is derived from an EMBL/GenBank/DDBJ whole genome shotgun (WGS) entry which is preliminary data.</text>
</comment>
<dbReference type="RefSeq" id="WP_200873472.1">
    <property type="nucleotide sequence ID" value="NZ_AYXG01000206.1"/>
</dbReference>
<organism evidence="1 2">
    <name type="scientific">Actinokineospora spheciospongiae</name>
    <dbReference type="NCBI Taxonomy" id="909613"/>
    <lineage>
        <taxon>Bacteria</taxon>
        <taxon>Bacillati</taxon>
        <taxon>Actinomycetota</taxon>
        <taxon>Actinomycetes</taxon>
        <taxon>Pseudonocardiales</taxon>
        <taxon>Pseudonocardiaceae</taxon>
        <taxon>Actinokineospora</taxon>
    </lineage>
</organism>
<dbReference type="STRING" id="909613.UO65_5353"/>
<dbReference type="SUPFAM" id="SSF47473">
    <property type="entry name" value="EF-hand"/>
    <property type="match status" value="1"/>
</dbReference>
<dbReference type="AlphaFoldDB" id="W7IRQ8"/>